<proteinExistence type="predicted"/>
<comment type="caution">
    <text evidence="2">The sequence shown here is derived from an EMBL/GenBank/DDBJ whole genome shotgun (WGS) entry which is preliminary data.</text>
</comment>
<sequence length="244" mass="26332">MKILGSILIALSTVAGCSKQQMDTVNNLPAATASIPATDTATTVTYLALGDSYTIGESVPQAQSFPYQLTGQLKLNKFKASDPVIIAKTGWTTNDLKYAIQAANLNKTFTFVTLLIGVNNQYQNFDINTYRPDFVELLNTAIQFAGGNKRHVFVLSIPDYSVTPFAATSMKQQIADQLNVYNNINQAESDKAGVNYLNITGISRTAATDATLIAGDGLHPSALMYKLWVDQLVKQVASGLNAKP</sequence>
<evidence type="ECO:0000259" key="1">
    <source>
        <dbReference type="Pfam" id="PF13472"/>
    </source>
</evidence>
<reference evidence="2" key="1">
    <citation type="submission" date="2020-01" db="EMBL/GenBank/DDBJ databases">
        <authorList>
            <person name="Seo Y.L."/>
        </authorList>
    </citation>
    <scope>NUCLEOTIDE SEQUENCE</scope>
    <source>
        <strain evidence="2">R11</strain>
    </source>
</reference>
<dbReference type="PROSITE" id="PS51257">
    <property type="entry name" value="PROKAR_LIPOPROTEIN"/>
    <property type="match status" value="1"/>
</dbReference>
<dbReference type="SUPFAM" id="SSF52266">
    <property type="entry name" value="SGNH hydrolase"/>
    <property type="match status" value="1"/>
</dbReference>
<dbReference type="Pfam" id="PF13472">
    <property type="entry name" value="Lipase_GDSL_2"/>
    <property type="match status" value="1"/>
</dbReference>
<reference evidence="2" key="2">
    <citation type="submission" date="2020-10" db="EMBL/GenBank/DDBJ databases">
        <title>Mucilaginibacter sp. nov., isolated from soil.</title>
        <authorList>
            <person name="Jeon C.O."/>
        </authorList>
    </citation>
    <scope>NUCLEOTIDE SEQUENCE</scope>
    <source>
        <strain evidence="2">R11</strain>
    </source>
</reference>
<dbReference type="RefSeq" id="WP_166586450.1">
    <property type="nucleotide sequence ID" value="NZ_WWEO01000043.1"/>
</dbReference>
<dbReference type="Proteomes" id="UP000638732">
    <property type="component" value="Unassembled WGS sequence"/>
</dbReference>
<keyword evidence="2" id="KW-0378">Hydrolase</keyword>
<keyword evidence="3" id="KW-1185">Reference proteome</keyword>
<gene>
    <name evidence="2" type="ORF">GSY63_13980</name>
</gene>
<feature type="domain" description="SGNH hydrolase-type esterase" evidence="1">
    <location>
        <begin position="48"/>
        <end position="227"/>
    </location>
</feature>
<evidence type="ECO:0000313" key="2">
    <source>
        <dbReference type="EMBL" id="NCD70473.1"/>
    </source>
</evidence>
<protein>
    <submittedName>
        <fullName evidence="2">SGNH/GDSL hydrolase family protein</fullName>
    </submittedName>
</protein>
<dbReference type="AlphaFoldDB" id="A0A965ZG81"/>
<dbReference type="Gene3D" id="3.40.50.1110">
    <property type="entry name" value="SGNH hydrolase"/>
    <property type="match status" value="1"/>
</dbReference>
<organism evidence="2 3">
    <name type="scientific">Mucilaginibacter agri</name>
    <dbReference type="NCBI Taxonomy" id="2695265"/>
    <lineage>
        <taxon>Bacteria</taxon>
        <taxon>Pseudomonadati</taxon>
        <taxon>Bacteroidota</taxon>
        <taxon>Sphingobacteriia</taxon>
        <taxon>Sphingobacteriales</taxon>
        <taxon>Sphingobacteriaceae</taxon>
        <taxon>Mucilaginibacter</taxon>
    </lineage>
</organism>
<name>A0A965ZG81_9SPHI</name>
<accession>A0A965ZG81</accession>
<evidence type="ECO:0000313" key="3">
    <source>
        <dbReference type="Proteomes" id="UP000638732"/>
    </source>
</evidence>
<dbReference type="InterPro" id="IPR036514">
    <property type="entry name" value="SGNH_hydro_sf"/>
</dbReference>
<dbReference type="InterPro" id="IPR013830">
    <property type="entry name" value="SGNH_hydro"/>
</dbReference>
<dbReference type="CDD" id="cd01832">
    <property type="entry name" value="SGNH_hydrolase_like_1"/>
    <property type="match status" value="1"/>
</dbReference>
<dbReference type="GO" id="GO:0016788">
    <property type="term" value="F:hydrolase activity, acting on ester bonds"/>
    <property type="evidence" value="ECO:0007669"/>
    <property type="project" value="UniProtKB-ARBA"/>
</dbReference>
<dbReference type="EMBL" id="WWEO01000043">
    <property type="protein sequence ID" value="NCD70473.1"/>
    <property type="molecule type" value="Genomic_DNA"/>
</dbReference>